<accession>X1KSV6</accession>
<name>X1KSV6_9ZZZZ</name>
<gene>
    <name evidence="1" type="ORF">S03H2_68619</name>
</gene>
<protein>
    <submittedName>
        <fullName evidence="1">Uncharacterized protein</fullName>
    </submittedName>
</protein>
<dbReference type="EMBL" id="BARU01045147">
    <property type="protein sequence ID" value="GAH85063.1"/>
    <property type="molecule type" value="Genomic_DNA"/>
</dbReference>
<sequence length="76" mass="8720">MEELIRILIKRLEEKGIGPSIIHGFIRDLTNAILVTPHMNLLQVNKQLNFLGWDSFELDYHTLELAIACFEADGLK</sequence>
<proteinExistence type="predicted"/>
<dbReference type="AlphaFoldDB" id="X1KSV6"/>
<organism evidence="1">
    <name type="scientific">marine sediment metagenome</name>
    <dbReference type="NCBI Taxonomy" id="412755"/>
    <lineage>
        <taxon>unclassified sequences</taxon>
        <taxon>metagenomes</taxon>
        <taxon>ecological metagenomes</taxon>
    </lineage>
</organism>
<comment type="caution">
    <text evidence="1">The sequence shown here is derived from an EMBL/GenBank/DDBJ whole genome shotgun (WGS) entry which is preliminary data.</text>
</comment>
<feature type="non-terminal residue" evidence="1">
    <location>
        <position position="76"/>
    </location>
</feature>
<reference evidence="1" key="1">
    <citation type="journal article" date="2014" name="Front. Microbiol.">
        <title>High frequency of phylogenetically diverse reductive dehalogenase-homologous genes in deep subseafloor sedimentary metagenomes.</title>
        <authorList>
            <person name="Kawai M."/>
            <person name="Futagami T."/>
            <person name="Toyoda A."/>
            <person name="Takaki Y."/>
            <person name="Nishi S."/>
            <person name="Hori S."/>
            <person name="Arai W."/>
            <person name="Tsubouchi T."/>
            <person name="Morono Y."/>
            <person name="Uchiyama I."/>
            <person name="Ito T."/>
            <person name="Fujiyama A."/>
            <person name="Inagaki F."/>
            <person name="Takami H."/>
        </authorList>
    </citation>
    <scope>NUCLEOTIDE SEQUENCE</scope>
    <source>
        <strain evidence="1">Expedition CK06-06</strain>
    </source>
</reference>
<evidence type="ECO:0000313" key="1">
    <source>
        <dbReference type="EMBL" id="GAH85063.1"/>
    </source>
</evidence>